<organism evidence="9 12">
    <name type="scientific">Ogataea haglerorum</name>
    <dbReference type="NCBI Taxonomy" id="1937702"/>
    <lineage>
        <taxon>Eukaryota</taxon>
        <taxon>Fungi</taxon>
        <taxon>Dikarya</taxon>
        <taxon>Ascomycota</taxon>
        <taxon>Saccharomycotina</taxon>
        <taxon>Pichiomycetes</taxon>
        <taxon>Pichiales</taxon>
        <taxon>Pichiaceae</taxon>
        <taxon>Ogataea</taxon>
    </lineage>
</organism>
<dbReference type="GO" id="GO:0000981">
    <property type="term" value="F:DNA-binding transcription factor activity, RNA polymerase II-specific"/>
    <property type="evidence" value="ECO:0007669"/>
    <property type="project" value="TreeGrafter"/>
</dbReference>
<dbReference type="GO" id="GO:0008270">
    <property type="term" value="F:zinc ion binding"/>
    <property type="evidence" value="ECO:0007669"/>
    <property type="project" value="UniProtKB-KW"/>
</dbReference>
<keyword evidence="5" id="KW-0539">Nucleus</keyword>
<dbReference type="AlphaFoldDB" id="A0AAN6D1X9"/>
<name>A0AAN6D1X9_9ASCO</name>
<dbReference type="GO" id="GO:0000978">
    <property type="term" value="F:RNA polymerase II cis-regulatory region sequence-specific DNA binding"/>
    <property type="evidence" value="ECO:0007669"/>
    <property type="project" value="TreeGrafter"/>
</dbReference>
<feature type="domain" description="C2H2-type" evidence="8">
    <location>
        <begin position="191"/>
        <end position="218"/>
    </location>
</feature>
<evidence type="ECO:0000256" key="2">
    <source>
        <dbReference type="ARBA" id="ARBA00022723"/>
    </source>
</evidence>
<dbReference type="PANTHER" id="PTHR24396:SF19">
    <property type="entry name" value="FI01119P"/>
    <property type="match status" value="1"/>
</dbReference>
<keyword evidence="4" id="KW-0862">Zinc</keyword>
<dbReference type="PROSITE" id="PS00028">
    <property type="entry name" value="ZINC_FINGER_C2H2_1"/>
    <property type="match status" value="1"/>
</dbReference>
<comment type="caution">
    <text evidence="9">The sequence shown here is derived from an EMBL/GenBank/DDBJ whole genome shotgun (WGS) entry which is preliminary data.</text>
</comment>
<dbReference type="EMBL" id="JAHLUN010000013">
    <property type="protein sequence ID" value="KAG7762665.1"/>
    <property type="molecule type" value="Genomic_DNA"/>
</dbReference>
<dbReference type="InterPro" id="IPR013087">
    <property type="entry name" value="Znf_C2H2_type"/>
</dbReference>
<dbReference type="InterPro" id="IPR051643">
    <property type="entry name" value="Transcr_Reg_ZincFinger"/>
</dbReference>
<evidence type="ECO:0000259" key="8">
    <source>
        <dbReference type="PROSITE" id="PS50157"/>
    </source>
</evidence>
<dbReference type="Gene3D" id="3.30.160.60">
    <property type="entry name" value="Classic Zinc Finger"/>
    <property type="match status" value="1"/>
</dbReference>
<evidence type="ECO:0000256" key="6">
    <source>
        <dbReference type="PROSITE-ProRule" id="PRU00042"/>
    </source>
</evidence>
<keyword evidence="3 6" id="KW-0863">Zinc-finger</keyword>
<reference evidence="9 11" key="1">
    <citation type="journal article" date="2021" name="G3 (Bethesda)">
        <title>Genomic diversity, chromosomal rearrangements, and interspecies hybridization in the ogataea polymorpha species complex.</title>
        <authorList>
            <person name="Hanson S.J."/>
            <person name="Cinneide E.O."/>
            <person name="Salzberg L.I."/>
            <person name="Wolfe K.H."/>
            <person name="McGowan J."/>
            <person name="Fitzpatrick D.A."/>
            <person name="Matlin K."/>
        </authorList>
    </citation>
    <scope>NUCLEOTIDE SEQUENCE</scope>
    <source>
        <strain evidence="10">81-436-3</strain>
        <strain evidence="9">83-405-1</strain>
    </source>
</reference>
<dbReference type="PROSITE" id="PS50157">
    <property type="entry name" value="ZINC_FINGER_C2H2_2"/>
    <property type="match status" value="1"/>
</dbReference>
<dbReference type="SUPFAM" id="SSF57667">
    <property type="entry name" value="beta-beta-alpha zinc fingers"/>
    <property type="match status" value="1"/>
</dbReference>
<dbReference type="InterPro" id="IPR036236">
    <property type="entry name" value="Znf_C2H2_sf"/>
</dbReference>
<dbReference type="EMBL" id="JAHLUH010000015">
    <property type="protein sequence ID" value="KAG7724800.1"/>
    <property type="molecule type" value="Genomic_DNA"/>
</dbReference>
<dbReference type="GO" id="GO:0005634">
    <property type="term" value="C:nucleus"/>
    <property type="evidence" value="ECO:0007669"/>
    <property type="project" value="UniProtKB-SubCell"/>
</dbReference>
<keyword evidence="11" id="KW-1185">Reference proteome</keyword>
<evidence type="ECO:0000313" key="9">
    <source>
        <dbReference type="EMBL" id="KAG7724800.1"/>
    </source>
</evidence>
<evidence type="ECO:0000256" key="3">
    <source>
        <dbReference type="ARBA" id="ARBA00022771"/>
    </source>
</evidence>
<keyword evidence="2" id="KW-0479">Metal-binding</keyword>
<evidence type="ECO:0000256" key="1">
    <source>
        <dbReference type="ARBA" id="ARBA00004123"/>
    </source>
</evidence>
<evidence type="ECO:0000313" key="12">
    <source>
        <dbReference type="Proteomes" id="UP000738402"/>
    </source>
</evidence>
<evidence type="ECO:0000256" key="7">
    <source>
        <dbReference type="SAM" id="MobiDB-lite"/>
    </source>
</evidence>
<protein>
    <recommendedName>
        <fullName evidence="8">C2H2-type domain-containing protein</fullName>
    </recommendedName>
</protein>
<sequence length="314" mass="35583">MLQHLIFPNSDLMLFRPIGSIIEVLGPWVRAVGSTESLFEQSFTVDKSLDNSTVKKCAVDEFEYDFSEPNPMNWDLTEVLKHRTKGIASSSTAESTSDAMYYLADPEDDSSDEEDALGNEYTLDHEHFLHFQRLAQESLAARQAVTPLPTIKQEDPVLSSSQSSLPRSSSDGSESTLAHSPNSSESDHDLYICDICHVSLKLKSYLTRHMKKHRDMLPYKCPYHSANKEGDFKTSWGEYCGTICHPTGSFSRRDTLKMHLKARHFIYPMGTRFKDRNTAPGRCAGCFSEFPSNSEWIDKHVLNNSCPAFVMRYK</sequence>
<dbReference type="SMART" id="SM00355">
    <property type="entry name" value="ZnF_C2H2"/>
    <property type="match status" value="2"/>
</dbReference>
<dbReference type="Proteomes" id="UP000697297">
    <property type="component" value="Unassembled WGS sequence"/>
</dbReference>
<dbReference type="PANTHER" id="PTHR24396">
    <property type="entry name" value="ZINC FINGER PROTEIN"/>
    <property type="match status" value="1"/>
</dbReference>
<proteinExistence type="predicted"/>
<feature type="compositionally biased region" description="Low complexity" evidence="7">
    <location>
        <begin position="159"/>
        <end position="175"/>
    </location>
</feature>
<evidence type="ECO:0000313" key="10">
    <source>
        <dbReference type="EMBL" id="KAG7762665.1"/>
    </source>
</evidence>
<evidence type="ECO:0000313" key="11">
    <source>
        <dbReference type="Proteomes" id="UP000697297"/>
    </source>
</evidence>
<dbReference type="Proteomes" id="UP000738402">
    <property type="component" value="Unassembled WGS sequence"/>
</dbReference>
<feature type="region of interest" description="Disordered" evidence="7">
    <location>
        <begin position="150"/>
        <end position="186"/>
    </location>
</feature>
<accession>A0AAN6D1X9</accession>
<gene>
    <name evidence="9" type="ORF">KL933_004622</name>
    <name evidence="10" type="ORF">KL946_004406</name>
</gene>
<evidence type="ECO:0000256" key="4">
    <source>
        <dbReference type="ARBA" id="ARBA00022833"/>
    </source>
</evidence>
<evidence type="ECO:0000256" key="5">
    <source>
        <dbReference type="ARBA" id="ARBA00023242"/>
    </source>
</evidence>
<comment type="subcellular location">
    <subcellularLocation>
        <location evidence="1">Nucleus</location>
    </subcellularLocation>
</comment>